<dbReference type="RefSeq" id="XP_025376823.1">
    <property type="nucleotide sequence ID" value="XM_025518092.1"/>
</dbReference>
<dbReference type="InterPro" id="IPR036855">
    <property type="entry name" value="Znf_CCCH_sf"/>
</dbReference>
<feature type="compositionally biased region" description="Low complexity" evidence="14">
    <location>
        <begin position="426"/>
        <end position="439"/>
    </location>
</feature>
<evidence type="ECO:0000256" key="1">
    <source>
        <dbReference type="ARBA" id="ARBA00004123"/>
    </source>
</evidence>
<keyword evidence="8 12" id="KW-0694">RNA-binding</keyword>
<dbReference type="InParanoid" id="A0A316YPF9"/>
<keyword evidence="4 13" id="KW-0479">Metal-binding</keyword>
<dbReference type="PANTHER" id="PTHR14089">
    <property type="entry name" value="PRE-MRNA-SPLICING FACTOR RBM22"/>
    <property type="match status" value="1"/>
</dbReference>
<dbReference type="GO" id="GO:0006397">
    <property type="term" value="P:mRNA processing"/>
    <property type="evidence" value="ECO:0007669"/>
    <property type="project" value="UniProtKB-KW"/>
</dbReference>
<evidence type="ECO:0000256" key="6">
    <source>
        <dbReference type="ARBA" id="ARBA00022771"/>
    </source>
</evidence>
<reference evidence="17 18" key="1">
    <citation type="journal article" date="2018" name="Mol. Biol. Evol.">
        <title>Broad Genomic Sampling Reveals a Smut Pathogenic Ancestry of the Fungal Clade Ustilaginomycotina.</title>
        <authorList>
            <person name="Kijpornyongpan T."/>
            <person name="Mondo S.J."/>
            <person name="Barry K."/>
            <person name="Sandor L."/>
            <person name="Lee J."/>
            <person name="Lipzen A."/>
            <person name="Pangilinan J."/>
            <person name="LaButti K."/>
            <person name="Hainaut M."/>
            <person name="Henrissat B."/>
            <person name="Grigoriev I.V."/>
            <person name="Spatafora J.W."/>
            <person name="Aime M.C."/>
        </authorList>
    </citation>
    <scope>NUCLEOTIDE SEQUENCE [LARGE SCALE GENOMIC DNA]</scope>
    <source>
        <strain evidence="17 18">MCA 4198</strain>
    </source>
</reference>
<evidence type="ECO:0000256" key="5">
    <source>
        <dbReference type="ARBA" id="ARBA00022728"/>
    </source>
</evidence>
<evidence type="ECO:0000256" key="10">
    <source>
        <dbReference type="ARBA" id="ARBA00023242"/>
    </source>
</evidence>
<keyword evidence="18" id="KW-1185">Reference proteome</keyword>
<evidence type="ECO:0000256" key="8">
    <source>
        <dbReference type="ARBA" id="ARBA00022884"/>
    </source>
</evidence>
<feature type="domain" description="RRM" evidence="15">
    <location>
        <begin position="224"/>
        <end position="298"/>
    </location>
</feature>
<evidence type="ECO:0000256" key="14">
    <source>
        <dbReference type="SAM" id="MobiDB-lite"/>
    </source>
</evidence>
<dbReference type="AlphaFoldDB" id="A0A316YPF9"/>
<dbReference type="InterPro" id="IPR012677">
    <property type="entry name" value="Nucleotide-bd_a/b_plait_sf"/>
</dbReference>
<comment type="similarity">
    <text evidence="2">Belongs to the RRM CWC2 family.</text>
</comment>
<keyword evidence="10" id="KW-0539">Nucleus</keyword>
<comment type="subcellular location">
    <subcellularLocation>
        <location evidence="1">Nucleus</location>
    </subcellularLocation>
</comment>
<dbReference type="Pfam" id="PF00076">
    <property type="entry name" value="RRM_1"/>
    <property type="match status" value="1"/>
</dbReference>
<dbReference type="GO" id="GO:0071007">
    <property type="term" value="C:U2-type catalytic step 2 spliceosome"/>
    <property type="evidence" value="ECO:0007669"/>
    <property type="project" value="TreeGrafter"/>
</dbReference>
<organism evidence="17 18">
    <name type="scientific">Acaromyces ingoldii</name>
    <dbReference type="NCBI Taxonomy" id="215250"/>
    <lineage>
        <taxon>Eukaryota</taxon>
        <taxon>Fungi</taxon>
        <taxon>Dikarya</taxon>
        <taxon>Basidiomycota</taxon>
        <taxon>Ustilaginomycotina</taxon>
        <taxon>Exobasidiomycetes</taxon>
        <taxon>Exobasidiales</taxon>
        <taxon>Cryptobasidiaceae</taxon>
        <taxon>Acaromyces</taxon>
    </lineage>
</organism>
<accession>A0A316YPF9</accession>
<dbReference type="GO" id="GO:0008380">
    <property type="term" value="P:RNA splicing"/>
    <property type="evidence" value="ECO:0007669"/>
    <property type="project" value="UniProtKB-KW"/>
</dbReference>
<dbReference type="GO" id="GO:0036002">
    <property type="term" value="F:pre-mRNA binding"/>
    <property type="evidence" value="ECO:0007669"/>
    <property type="project" value="TreeGrafter"/>
</dbReference>
<feature type="region of interest" description="Disordered" evidence="14">
    <location>
        <begin position="174"/>
        <end position="206"/>
    </location>
</feature>
<feature type="compositionally biased region" description="Basic and acidic residues" evidence="14">
    <location>
        <begin position="304"/>
        <end position="316"/>
    </location>
</feature>
<evidence type="ECO:0000313" key="17">
    <source>
        <dbReference type="EMBL" id="PWN89625.1"/>
    </source>
</evidence>
<keyword evidence="11" id="KW-0131">Cell cycle</keyword>
<feature type="compositionally biased region" description="Polar residues" evidence="14">
    <location>
        <begin position="1"/>
        <end position="17"/>
    </location>
</feature>
<feature type="region of interest" description="Disordered" evidence="14">
    <location>
        <begin position="301"/>
        <end position="354"/>
    </location>
</feature>
<dbReference type="InterPro" id="IPR000571">
    <property type="entry name" value="Znf_CCCH"/>
</dbReference>
<dbReference type="GO" id="GO:0017070">
    <property type="term" value="F:U6 snRNA binding"/>
    <property type="evidence" value="ECO:0007669"/>
    <property type="project" value="TreeGrafter"/>
</dbReference>
<dbReference type="OrthoDB" id="10251848at2759"/>
<dbReference type="GO" id="GO:0000974">
    <property type="term" value="C:Prp19 complex"/>
    <property type="evidence" value="ECO:0007669"/>
    <property type="project" value="TreeGrafter"/>
</dbReference>
<keyword evidence="5" id="KW-0747">Spliceosome</keyword>
<feature type="region of interest" description="Disordered" evidence="14">
    <location>
        <begin position="372"/>
        <end position="455"/>
    </location>
</feature>
<dbReference type="Proteomes" id="UP000245768">
    <property type="component" value="Unassembled WGS sequence"/>
</dbReference>
<keyword evidence="9" id="KW-0508">mRNA splicing</keyword>
<dbReference type="SMART" id="SM00356">
    <property type="entry name" value="ZnF_C3H1"/>
    <property type="match status" value="1"/>
</dbReference>
<evidence type="ECO:0000259" key="16">
    <source>
        <dbReference type="PROSITE" id="PS50103"/>
    </source>
</evidence>
<dbReference type="Gene3D" id="3.30.70.330">
    <property type="match status" value="1"/>
</dbReference>
<dbReference type="InterPro" id="IPR039171">
    <property type="entry name" value="Cwc2/Slt11"/>
</dbReference>
<proteinExistence type="inferred from homology"/>
<dbReference type="GO" id="GO:0008270">
    <property type="term" value="F:zinc ion binding"/>
    <property type="evidence" value="ECO:0007669"/>
    <property type="project" value="UniProtKB-KW"/>
</dbReference>
<keyword evidence="3" id="KW-0507">mRNA processing</keyword>
<dbReference type="SMART" id="SM00360">
    <property type="entry name" value="RRM"/>
    <property type="match status" value="1"/>
</dbReference>
<name>A0A316YPF9_9BASI</name>
<dbReference type="STRING" id="215250.A0A316YPF9"/>
<feature type="region of interest" description="Disordered" evidence="14">
    <location>
        <begin position="1"/>
        <end position="36"/>
    </location>
</feature>
<evidence type="ECO:0000256" key="2">
    <source>
        <dbReference type="ARBA" id="ARBA00008024"/>
    </source>
</evidence>
<evidence type="ECO:0000313" key="18">
    <source>
        <dbReference type="Proteomes" id="UP000245768"/>
    </source>
</evidence>
<evidence type="ECO:0000259" key="15">
    <source>
        <dbReference type="PROSITE" id="PS50102"/>
    </source>
</evidence>
<feature type="domain" description="C3H1-type" evidence="16">
    <location>
        <begin position="99"/>
        <end position="126"/>
    </location>
</feature>
<evidence type="ECO:0000256" key="4">
    <source>
        <dbReference type="ARBA" id="ARBA00022723"/>
    </source>
</evidence>
<dbReference type="InterPro" id="IPR032297">
    <property type="entry name" value="Torus"/>
</dbReference>
<evidence type="ECO:0008006" key="19">
    <source>
        <dbReference type="Google" id="ProtNLM"/>
    </source>
</evidence>
<dbReference type="Pfam" id="PF16131">
    <property type="entry name" value="Torus"/>
    <property type="match status" value="1"/>
</dbReference>
<dbReference type="PROSITE" id="PS50102">
    <property type="entry name" value="RRM"/>
    <property type="match status" value="1"/>
</dbReference>
<dbReference type="EMBL" id="KZ819637">
    <property type="protein sequence ID" value="PWN89625.1"/>
    <property type="molecule type" value="Genomic_DNA"/>
</dbReference>
<dbReference type="InterPro" id="IPR035979">
    <property type="entry name" value="RBD_domain_sf"/>
</dbReference>
<protein>
    <recommendedName>
        <fullName evidence="19">Pre-mRNA-splicing factor CWC2</fullName>
    </recommendedName>
</protein>
<sequence>MSSASPEAGEPSTSTLVRSAPTPGAPKVKSRPARRQITTHELTAIKQAADKSGQNGLTYNIWYGKWSGGDREDDYAEKTKASHRVDIARDSGYTRADAAGGAFICLFFARGYCPNGSDCTFLHRLPNSTPEQGHDIFGRAKQGSYRDDMGGVGSIQRVNRTLYVGKIHEEADTFSRPMSQGGGANMTSSWRGAGAAGGGGRGAASKPVVNPQVKVKYPTALGKGSSRVEGFRGLSQTEKVLLRHFGEFGDVERVRVLHTRGCGFVTFADETAAQFAKEAMINQSLDHDEVLNVRWAADDPDQVAQKRDREQREEQGLKVIGDSLTEEMREAGRSLLELEDGEEGEQARKRRKDEEEEYQRLLEENMKGWEEIEKLKQQQQQQQQATAQAQIEAPTPAKVASTPSAAPGLLSSDALQHLHALREKQQQQAQKTAASKPAATGLGGLSGYGSDSDDE</sequence>
<dbReference type="PROSITE" id="PS50103">
    <property type="entry name" value="ZF_C3H1"/>
    <property type="match status" value="1"/>
</dbReference>
<evidence type="ECO:0000256" key="9">
    <source>
        <dbReference type="ARBA" id="ARBA00023187"/>
    </source>
</evidence>
<evidence type="ECO:0000256" key="11">
    <source>
        <dbReference type="ARBA" id="ARBA00023306"/>
    </source>
</evidence>
<dbReference type="SUPFAM" id="SSF54928">
    <property type="entry name" value="RNA-binding domain, RBD"/>
    <property type="match status" value="1"/>
</dbReference>
<dbReference type="FunCoup" id="A0A316YPF9">
    <property type="interactions" value="60"/>
</dbReference>
<evidence type="ECO:0000256" key="12">
    <source>
        <dbReference type="PROSITE-ProRule" id="PRU00176"/>
    </source>
</evidence>
<evidence type="ECO:0000256" key="13">
    <source>
        <dbReference type="PROSITE-ProRule" id="PRU00723"/>
    </source>
</evidence>
<dbReference type="GeneID" id="37040008"/>
<keyword evidence="6 13" id="KW-0863">Zinc-finger</keyword>
<dbReference type="InterPro" id="IPR000504">
    <property type="entry name" value="RRM_dom"/>
</dbReference>
<dbReference type="PANTHER" id="PTHR14089:SF2">
    <property type="entry name" value="PRE-MRNA-SPLICING FACTOR CWC2"/>
    <property type="match status" value="1"/>
</dbReference>
<evidence type="ECO:0000256" key="3">
    <source>
        <dbReference type="ARBA" id="ARBA00022664"/>
    </source>
</evidence>
<evidence type="ECO:0000256" key="7">
    <source>
        <dbReference type="ARBA" id="ARBA00022833"/>
    </source>
</evidence>
<dbReference type="SUPFAM" id="SSF90229">
    <property type="entry name" value="CCCH zinc finger"/>
    <property type="match status" value="1"/>
</dbReference>
<dbReference type="GO" id="GO:0071006">
    <property type="term" value="C:U2-type catalytic step 1 spliceosome"/>
    <property type="evidence" value="ECO:0007669"/>
    <property type="project" value="TreeGrafter"/>
</dbReference>
<feature type="compositionally biased region" description="Low complexity" evidence="14">
    <location>
        <begin position="377"/>
        <end position="390"/>
    </location>
</feature>
<gene>
    <name evidence="17" type="ORF">FA10DRAFT_150016</name>
</gene>
<keyword evidence="7 13" id="KW-0862">Zinc</keyword>
<feature type="zinc finger region" description="C3H1-type" evidence="13">
    <location>
        <begin position="99"/>
        <end position="126"/>
    </location>
</feature>